<name>A0A502FXM5_9GAMM</name>
<dbReference type="Proteomes" id="UP000317663">
    <property type="component" value="Unassembled WGS sequence"/>
</dbReference>
<dbReference type="OrthoDB" id="7066376at2"/>
<dbReference type="RefSeq" id="WP_140475708.1">
    <property type="nucleotide sequence ID" value="NZ_RCZD01000020.1"/>
</dbReference>
<keyword evidence="2" id="KW-1185">Reference proteome</keyword>
<dbReference type="EMBL" id="RCZD01000020">
    <property type="protein sequence ID" value="TPG53703.1"/>
    <property type="molecule type" value="Genomic_DNA"/>
</dbReference>
<evidence type="ECO:0000313" key="1">
    <source>
        <dbReference type="EMBL" id="TPG53703.1"/>
    </source>
</evidence>
<sequence>MAIVFIPTLVALLEAKEKETGRELIRHEVESIRDNATAIELPTEIARDMTKSRGYQDIDAEEVWNEWLTLKNNKS</sequence>
<protein>
    <submittedName>
        <fullName evidence="1">Uncharacterized protein</fullName>
    </submittedName>
</protein>
<gene>
    <name evidence="1" type="ORF">EAH77_23825</name>
</gene>
<evidence type="ECO:0000313" key="2">
    <source>
        <dbReference type="Proteomes" id="UP000317663"/>
    </source>
</evidence>
<accession>A0A502FXM5</accession>
<comment type="caution">
    <text evidence="1">The sequence shown here is derived from an EMBL/GenBank/DDBJ whole genome shotgun (WGS) entry which is preliminary data.</text>
</comment>
<organism evidence="1 2">
    <name type="scientific">Ewingella americana</name>
    <dbReference type="NCBI Taxonomy" id="41202"/>
    <lineage>
        <taxon>Bacteria</taxon>
        <taxon>Pseudomonadati</taxon>
        <taxon>Pseudomonadota</taxon>
        <taxon>Gammaproteobacteria</taxon>
        <taxon>Enterobacterales</taxon>
        <taxon>Yersiniaceae</taxon>
        <taxon>Ewingella</taxon>
    </lineage>
</organism>
<reference evidence="1 2" key="1">
    <citation type="journal article" date="2019" name="Environ. Microbiol.">
        <title>Species interactions and distinct microbial communities in high Arctic permafrost affected cryosols are associated with the CH4 and CO2 gas fluxes.</title>
        <authorList>
            <person name="Altshuler I."/>
            <person name="Hamel J."/>
            <person name="Turney S."/>
            <person name="Magnuson E."/>
            <person name="Levesque R."/>
            <person name="Greer C."/>
            <person name="Whyte L.G."/>
        </authorList>
    </citation>
    <scope>NUCLEOTIDE SEQUENCE [LARGE SCALE GENOMIC DNA]</scope>
    <source>
        <strain evidence="1 2">E4</strain>
    </source>
</reference>
<proteinExistence type="predicted"/>
<dbReference type="AlphaFoldDB" id="A0A502FXM5"/>